<sequence>RNHSDVALNSANNLEELENFGRFENFYKIDNADLREIIDKDPEMLWLPNECCTKQYMVKNFGLLEAGLILYEKFMNAYRSMIDEYQMRNVETPANAINTNDETLKQFIFDTMNTVEGLLIHGYDALEGFTRGSNATLQYTQAYYVSQTWPIFIRRALAQAMPEMLARVLQPQEIANETNLLLWEKLYRVLEQCVIINILEL</sequence>
<reference evidence="2" key="1">
    <citation type="submission" date="2022-11" db="UniProtKB">
        <authorList>
            <consortium name="WormBaseParasite"/>
        </authorList>
    </citation>
    <scope>IDENTIFICATION</scope>
</reference>
<evidence type="ECO:0000313" key="1">
    <source>
        <dbReference type="Proteomes" id="UP000887565"/>
    </source>
</evidence>
<dbReference type="AlphaFoldDB" id="A0A915HTM7"/>
<dbReference type="Proteomes" id="UP000887565">
    <property type="component" value="Unplaced"/>
</dbReference>
<accession>A0A915HTM7</accession>
<dbReference type="WBParaSite" id="nRc.2.0.1.t04757-RA">
    <property type="protein sequence ID" value="nRc.2.0.1.t04757-RA"/>
    <property type="gene ID" value="nRc.2.0.1.g04757"/>
</dbReference>
<evidence type="ECO:0000313" key="2">
    <source>
        <dbReference type="WBParaSite" id="nRc.2.0.1.t04757-RA"/>
    </source>
</evidence>
<keyword evidence="1" id="KW-1185">Reference proteome</keyword>
<proteinExistence type="predicted"/>
<protein>
    <submittedName>
        <fullName evidence="2">Uncharacterized protein</fullName>
    </submittedName>
</protein>
<name>A0A915HTM7_ROMCU</name>
<organism evidence="1 2">
    <name type="scientific">Romanomermis culicivorax</name>
    <name type="common">Nematode worm</name>
    <dbReference type="NCBI Taxonomy" id="13658"/>
    <lineage>
        <taxon>Eukaryota</taxon>
        <taxon>Metazoa</taxon>
        <taxon>Ecdysozoa</taxon>
        <taxon>Nematoda</taxon>
        <taxon>Enoplea</taxon>
        <taxon>Dorylaimia</taxon>
        <taxon>Mermithida</taxon>
        <taxon>Mermithoidea</taxon>
        <taxon>Mermithidae</taxon>
        <taxon>Romanomermis</taxon>
    </lineage>
</organism>